<dbReference type="Proteomes" id="UP000658278">
    <property type="component" value="Unassembled WGS sequence"/>
</dbReference>
<reference evidence="11" key="1">
    <citation type="submission" date="2021-01" db="EMBL/GenBank/DDBJ databases">
        <title>Modified the classification status of verrucomicrobia.</title>
        <authorList>
            <person name="Feng X."/>
        </authorList>
    </citation>
    <scope>NUCLEOTIDE SEQUENCE</scope>
    <source>
        <strain evidence="11">KCTC 22201</strain>
    </source>
</reference>
<dbReference type="GO" id="GO:0046872">
    <property type="term" value="F:metal ion binding"/>
    <property type="evidence" value="ECO:0007669"/>
    <property type="project" value="UniProtKB-KW"/>
</dbReference>
<dbReference type="InterPro" id="IPR024932">
    <property type="entry name" value="ApbE"/>
</dbReference>
<organism evidence="11 12">
    <name type="scientific">Haloferula rosea</name>
    <dbReference type="NCBI Taxonomy" id="490093"/>
    <lineage>
        <taxon>Bacteria</taxon>
        <taxon>Pseudomonadati</taxon>
        <taxon>Verrucomicrobiota</taxon>
        <taxon>Verrucomicrobiia</taxon>
        <taxon>Verrucomicrobiales</taxon>
        <taxon>Verrucomicrobiaceae</taxon>
        <taxon>Haloferula</taxon>
    </lineage>
</organism>
<evidence type="ECO:0000256" key="8">
    <source>
        <dbReference type="ARBA" id="ARBA00022842"/>
    </source>
</evidence>
<keyword evidence="6" id="KW-0479">Metal-binding</keyword>
<comment type="catalytic activity">
    <reaction evidence="10">
        <text>L-threonyl-[protein] + FAD = FMN-L-threonyl-[protein] + AMP + H(+)</text>
        <dbReference type="Rhea" id="RHEA:36847"/>
        <dbReference type="Rhea" id="RHEA-COMP:11060"/>
        <dbReference type="Rhea" id="RHEA-COMP:11061"/>
        <dbReference type="ChEBI" id="CHEBI:15378"/>
        <dbReference type="ChEBI" id="CHEBI:30013"/>
        <dbReference type="ChEBI" id="CHEBI:57692"/>
        <dbReference type="ChEBI" id="CHEBI:74257"/>
        <dbReference type="ChEBI" id="CHEBI:456215"/>
        <dbReference type="EC" id="2.7.1.180"/>
    </reaction>
</comment>
<dbReference type="Gene3D" id="3.10.520.10">
    <property type="entry name" value="ApbE-like domains"/>
    <property type="match status" value="1"/>
</dbReference>
<name>A0A934RB45_9BACT</name>
<evidence type="ECO:0000313" key="11">
    <source>
        <dbReference type="EMBL" id="MBK1826089.1"/>
    </source>
</evidence>
<evidence type="ECO:0000256" key="1">
    <source>
        <dbReference type="ARBA" id="ARBA00001946"/>
    </source>
</evidence>
<evidence type="ECO:0000256" key="6">
    <source>
        <dbReference type="ARBA" id="ARBA00022723"/>
    </source>
</evidence>
<protein>
    <recommendedName>
        <fullName evidence="3">FAD:protein FMN transferase</fullName>
        <ecNumber evidence="2">2.7.1.180</ecNumber>
    </recommendedName>
    <alternativeName>
        <fullName evidence="9">Flavin transferase</fullName>
    </alternativeName>
</protein>
<keyword evidence="4" id="KW-0285">Flavoprotein</keyword>
<dbReference type="PANTHER" id="PTHR30040:SF2">
    <property type="entry name" value="FAD:PROTEIN FMN TRANSFERASE"/>
    <property type="match status" value="1"/>
</dbReference>
<evidence type="ECO:0000256" key="9">
    <source>
        <dbReference type="ARBA" id="ARBA00031306"/>
    </source>
</evidence>
<dbReference type="EMBL" id="JAENII010000002">
    <property type="protein sequence ID" value="MBK1826089.1"/>
    <property type="molecule type" value="Genomic_DNA"/>
</dbReference>
<evidence type="ECO:0000256" key="5">
    <source>
        <dbReference type="ARBA" id="ARBA00022679"/>
    </source>
</evidence>
<dbReference type="AlphaFoldDB" id="A0A934RB45"/>
<keyword evidence="5 11" id="KW-0808">Transferase</keyword>
<keyword evidence="8" id="KW-0460">Magnesium</keyword>
<evidence type="ECO:0000256" key="2">
    <source>
        <dbReference type="ARBA" id="ARBA00011955"/>
    </source>
</evidence>
<dbReference type="InterPro" id="IPR003374">
    <property type="entry name" value="ApbE-like_sf"/>
</dbReference>
<comment type="caution">
    <text evidence="11">The sequence shown here is derived from an EMBL/GenBank/DDBJ whole genome shotgun (WGS) entry which is preliminary data.</text>
</comment>
<keyword evidence="7" id="KW-0274">FAD</keyword>
<keyword evidence="12" id="KW-1185">Reference proteome</keyword>
<proteinExistence type="predicted"/>
<evidence type="ECO:0000313" key="12">
    <source>
        <dbReference type="Proteomes" id="UP000658278"/>
    </source>
</evidence>
<evidence type="ECO:0000256" key="3">
    <source>
        <dbReference type="ARBA" id="ARBA00016337"/>
    </source>
</evidence>
<dbReference type="Pfam" id="PF02424">
    <property type="entry name" value="ApbE"/>
    <property type="match status" value="1"/>
</dbReference>
<evidence type="ECO:0000256" key="4">
    <source>
        <dbReference type="ARBA" id="ARBA00022630"/>
    </source>
</evidence>
<dbReference type="RefSeq" id="WP_200276439.1">
    <property type="nucleotide sequence ID" value="NZ_JAENII010000002.1"/>
</dbReference>
<evidence type="ECO:0000256" key="7">
    <source>
        <dbReference type="ARBA" id="ARBA00022827"/>
    </source>
</evidence>
<accession>A0A934RB45</accession>
<dbReference type="PANTHER" id="PTHR30040">
    <property type="entry name" value="THIAMINE BIOSYNTHESIS LIPOPROTEIN APBE"/>
    <property type="match status" value="1"/>
</dbReference>
<dbReference type="EC" id="2.7.1.180" evidence="2"/>
<comment type="cofactor">
    <cofactor evidence="1">
        <name>Mg(2+)</name>
        <dbReference type="ChEBI" id="CHEBI:18420"/>
    </cofactor>
</comment>
<gene>
    <name evidence="11" type="ORF">JIN81_03600</name>
</gene>
<dbReference type="SUPFAM" id="SSF143631">
    <property type="entry name" value="ApbE-like"/>
    <property type="match status" value="1"/>
</dbReference>
<evidence type="ECO:0000256" key="10">
    <source>
        <dbReference type="ARBA" id="ARBA00048540"/>
    </source>
</evidence>
<dbReference type="GO" id="GO:0016740">
    <property type="term" value="F:transferase activity"/>
    <property type="evidence" value="ECO:0007669"/>
    <property type="project" value="UniProtKB-KW"/>
</dbReference>
<sequence>MSELPPLPKCVHFSHEAMNTTYHLRFPGQDAKHLHDVSRFCFEELDRLESQLSRFVEDSDVSRINSMRSGDSLFVSEACYECLRRSLELHQQTGGLFDITLGAQIEHVKSGEEGAAPPIEGSLIIAPDRPFIECQSPGRQIDFGGIGKGFALDRLHRILIDWEIESALISAGASTQLAHGPVAWPVDLTGDHASIRIGLKQAALSASGIGIQGSHIVHPDGDLRTDEAWPFTRVWLIDPSATAADAWSTAIMLMTPEQIRELGNDQPDSLYVEDAAGIRAWSEVGQ</sequence>